<dbReference type="AlphaFoldDB" id="A0A915I1P2"/>
<evidence type="ECO:0000313" key="1">
    <source>
        <dbReference type="Proteomes" id="UP000887565"/>
    </source>
</evidence>
<organism evidence="1 2">
    <name type="scientific">Romanomermis culicivorax</name>
    <name type="common">Nematode worm</name>
    <dbReference type="NCBI Taxonomy" id="13658"/>
    <lineage>
        <taxon>Eukaryota</taxon>
        <taxon>Metazoa</taxon>
        <taxon>Ecdysozoa</taxon>
        <taxon>Nematoda</taxon>
        <taxon>Enoplea</taxon>
        <taxon>Dorylaimia</taxon>
        <taxon>Mermithida</taxon>
        <taxon>Mermithoidea</taxon>
        <taxon>Mermithidae</taxon>
        <taxon>Romanomermis</taxon>
    </lineage>
</organism>
<evidence type="ECO:0000313" key="2">
    <source>
        <dbReference type="WBParaSite" id="nRc.2.0.1.t08053-RA"/>
    </source>
</evidence>
<accession>A0A915I1P2</accession>
<proteinExistence type="predicted"/>
<protein>
    <submittedName>
        <fullName evidence="2">Uncharacterized protein</fullName>
    </submittedName>
</protein>
<reference evidence="2" key="1">
    <citation type="submission" date="2022-11" db="UniProtKB">
        <authorList>
            <consortium name="WormBaseParasite"/>
        </authorList>
    </citation>
    <scope>IDENTIFICATION</scope>
</reference>
<name>A0A915I1P2_ROMCU</name>
<sequence length="53" mass="6134">MAKRSFPVSFRWTPSLARKVWPGLLVRQTSLNKSTKKQFRNVLDGVDRAWAMA</sequence>
<keyword evidence="1" id="KW-1185">Reference proteome</keyword>
<dbReference type="WBParaSite" id="nRc.2.0.1.t08053-RA">
    <property type="protein sequence ID" value="nRc.2.0.1.t08053-RA"/>
    <property type="gene ID" value="nRc.2.0.1.g08053"/>
</dbReference>
<dbReference type="Proteomes" id="UP000887565">
    <property type="component" value="Unplaced"/>
</dbReference>